<evidence type="ECO:0000256" key="3">
    <source>
        <dbReference type="SAM" id="SignalP"/>
    </source>
</evidence>
<name>A0A841Y7B4_9LIST</name>
<dbReference type="Pfam" id="PF01476">
    <property type="entry name" value="LysM"/>
    <property type="match status" value="2"/>
</dbReference>
<dbReference type="Gene3D" id="3.10.350.10">
    <property type="entry name" value="LysM domain"/>
    <property type="match status" value="2"/>
</dbReference>
<evidence type="ECO:0000259" key="4">
    <source>
        <dbReference type="PROSITE" id="PS51782"/>
    </source>
</evidence>
<feature type="domain" description="LysM" evidence="4">
    <location>
        <begin position="81"/>
        <end position="124"/>
    </location>
</feature>
<proteinExistence type="predicted"/>
<dbReference type="Pfam" id="PF06725">
    <property type="entry name" value="3D"/>
    <property type="match status" value="1"/>
</dbReference>
<dbReference type="Gene3D" id="2.40.40.10">
    <property type="entry name" value="RlpA-like domain"/>
    <property type="match status" value="1"/>
</dbReference>
<evidence type="ECO:0000313" key="6">
    <source>
        <dbReference type="Proteomes" id="UP000591929"/>
    </source>
</evidence>
<evidence type="ECO:0000256" key="2">
    <source>
        <dbReference type="SAM" id="MobiDB-lite"/>
    </source>
</evidence>
<dbReference type="InterPro" id="IPR010611">
    <property type="entry name" value="3D_dom"/>
</dbReference>
<organism evidence="5 6">
    <name type="scientific">Listeria booriae</name>
    <dbReference type="NCBI Taxonomy" id="1552123"/>
    <lineage>
        <taxon>Bacteria</taxon>
        <taxon>Bacillati</taxon>
        <taxon>Bacillota</taxon>
        <taxon>Bacilli</taxon>
        <taxon>Bacillales</taxon>
        <taxon>Listeriaceae</taxon>
        <taxon>Listeria</taxon>
    </lineage>
</organism>
<dbReference type="GO" id="GO:0004553">
    <property type="term" value="F:hydrolase activity, hydrolyzing O-glycosyl compounds"/>
    <property type="evidence" value="ECO:0007669"/>
    <property type="project" value="InterPro"/>
</dbReference>
<dbReference type="SUPFAM" id="SSF50685">
    <property type="entry name" value="Barwin-like endoglucanases"/>
    <property type="match status" value="1"/>
</dbReference>
<dbReference type="GO" id="GO:0019867">
    <property type="term" value="C:outer membrane"/>
    <property type="evidence" value="ECO:0007669"/>
    <property type="project" value="InterPro"/>
</dbReference>
<dbReference type="Proteomes" id="UP000591929">
    <property type="component" value="Unassembled WGS sequence"/>
</dbReference>
<dbReference type="GO" id="GO:0009254">
    <property type="term" value="P:peptidoglycan turnover"/>
    <property type="evidence" value="ECO:0007669"/>
    <property type="project" value="InterPro"/>
</dbReference>
<dbReference type="AlphaFoldDB" id="A0A841Y7B4"/>
<dbReference type="InterPro" id="IPR036908">
    <property type="entry name" value="RlpA-like_sf"/>
</dbReference>
<dbReference type="InterPro" id="IPR018392">
    <property type="entry name" value="LysM"/>
</dbReference>
<dbReference type="CDD" id="cd22786">
    <property type="entry name" value="DPBB_YuiC-like"/>
    <property type="match status" value="1"/>
</dbReference>
<dbReference type="SMART" id="SM00257">
    <property type="entry name" value="LysM"/>
    <property type="match status" value="2"/>
</dbReference>
<dbReference type="SUPFAM" id="SSF54106">
    <property type="entry name" value="LysM domain"/>
    <property type="match status" value="2"/>
</dbReference>
<sequence>MKKTVVTIAAGLVLAGGVGSTQASAAEYTVKPGDSLWKISNENNVSINQIKVANKLTSNLIFPNQKLEVGTATPEATTTTKTYTIVSGDTLSKIALENNVTVSELKKWNELSSDLIIAGNTLKIIGDSQETVAPKQEVKESTSSSNSSVQEQQPTQKQQTHQKSNSNQQSSQSQSSSKSSSKSVAKEITVTATAYSKAEPGMGHITASGIDLNDNPRVIAVDPSVIPLGTKVYVEGYGEAIAADTGGAIKGHKIDVHMNTVQACYNWGVKTVKVQILN</sequence>
<evidence type="ECO:0000256" key="1">
    <source>
        <dbReference type="ARBA" id="ARBA00022729"/>
    </source>
</evidence>
<accession>A0A841Y7B4</accession>
<feature type="signal peptide" evidence="3">
    <location>
        <begin position="1"/>
        <end position="25"/>
    </location>
</feature>
<dbReference type="RefSeq" id="WP_185376727.1">
    <property type="nucleotide sequence ID" value="NZ_JAARPL010000004.1"/>
</dbReference>
<comment type="caution">
    <text evidence="5">The sequence shown here is derived from an EMBL/GenBank/DDBJ whole genome shotgun (WGS) entry which is preliminary data.</text>
</comment>
<feature type="chain" id="PRO_5032879633" evidence="3">
    <location>
        <begin position="26"/>
        <end position="278"/>
    </location>
</feature>
<feature type="region of interest" description="Disordered" evidence="2">
    <location>
        <begin position="131"/>
        <end position="183"/>
    </location>
</feature>
<keyword evidence="1 3" id="KW-0732">Signal</keyword>
<dbReference type="CDD" id="cd00118">
    <property type="entry name" value="LysM"/>
    <property type="match status" value="2"/>
</dbReference>
<dbReference type="InterPro" id="IPR036779">
    <property type="entry name" value="LysM_dom_sf"/>
</dbReference>
<reference evidence="5 6" key="1">
    <citation type="submission" date="2020-03" db="EMBL/GenBank/DDBJ databases">
        <title>Soil Listeria distribution.</title>
        <authorList>
            <person name="Liao J."/>
            <person name="Wiedmann M."/>
        </authorList>
    </citation>
    <scope>NUCLEOTIDE SEQUENCE [LARGE SCALE GENOMIC DNA]</scope>
    <source>
        <strain evidence="5 6">FSL L7-1681</strain>
    </source>
</reference>
<protein>
    <submittedName>
        <fullName evidence="5">LysM peptidoglycan-binding domain-containing protein</fullName>
    </submittedName>
</protein>
<gene>
    <name evidence="5" type="ORF">HB847_07390</name>
</gene>
<feature type="compositionally biased region" description="Low complexity" evidence="2">
    <location>
        <begin position="141"/>
        <end position="183"/>
    </location>
</feature>
<evidence type="ECO:0000313" key="5">
    <source>
        <dbReference type="EMBL" id="MBC1372194.1"/>
    </source>
</evidence>
<dbReference type="InterPro" id="IPR051933">
    <property type="entry name" value="Resuscitation_pf_RpfB"/>
</dbReference>
<dbReference type="PANTHER" id="PTHR39160:SF6">
    <property type="entry name" value="CELL WALL-BINDING PROTEIN YOCH"/>
    <property type="match status" value="1"/>
</dbReference>
<feature type="domain" description="LysM" evidence="4">
    <location>
        <begin position="26"/>
        <end position="69"/>
    </location>
</feature>
<dbReference type="PANTHER" id="PTHR39160">
    <property type="entry name" value="CELL WALL-BINDING PROTEIN YOCH"/>
    <property type="match status" value="1"/>
</dbReference>
<dbReference type="PROSITE" id="PS51782">
    <property type="entry name" value="LYSM"/>
    <property type="match status" value="2"/>
</dbReference>
<dbReference type="EMBL" id="JAARPL010000004">
    <property type="protein sequence ID" value="MBC1372194.1"/>
    <property type="molecule type" value="Genomic_DNA"/>
</dbReference>